<sequence length="280" mass="32627">MKMVQSVSTHKLGTRAETDRVRTHIRNIGSWSVLLFNSWQDFTCSIQESCAAKLRKISPRRKKDLMIHKVEKEGVGVDEKNIVKASSPRRKRTWYVVKSCGEVVAKLRQHRSNQEEKDYEDEEKKKKCVAVRSIVNNDLYQHIRTKASTEWSARHSSKEGVKLQSIGTNEQGTLGRFENCANFDKALVPKLAVYVRTFALDDVLDRNQESEKKEYGDEEKKNNIKYVSSWICLKEKKKESNWPALLKLVSYLFFTYRNAQNRHSRTYTNFPLRASMESIK</sequence>
<reference evidence="1 2" key="1">
    <citation type="journal article" date="2013" name="Curr. Biol.">
        <title>The Genome of the Foraminiferan Reticulomyxa filosa.</title>
        <authorList>
            <person name="Glockner G."/>
            <person name="Hulsmann N."/>
            <person name="Schleicher M."/>
            <person name="Noegel A.A."/>
            <person name="Eichinger L."/>
            <person name="Gallinger C."/>
            <person name="Pawlowski J."/>
            <person name="Sierra R."/>
            <person name="Euteneuer U."/>
            <person name="Pillet L."/>
            <person name="Moustafa A."/>
            <person name="Platzer M."/>
            <person name="Groth M."/>
            <person name="Szafranski K."/>
            <person name="Schliwa M."/>
        </authorList>
    </citation>
    <scope>NUCLEOTIDE SEQUENCE [LARGE SCALE GENOMIC DNA]</scope>
</reference>
<accession>X6LBB5</accession>
<dbReference type="EMBL" id="ASPP01046816">
    <property type="protein sequence ID" value="ETN98401.1"/>
    <property type="molecule type" value="Genomic_DNA"/>
</dbReference>
<keyword evidence="2" id="KW-1185">Reference proteome</keyword>
<evidence type="ECO:0000313" key="2">
    <source>
        <dbReference type="Proteomes" id="UP000023152"/>
    </source>
</evidence>
<comment type="caution">
    <text evidence="1">The sequence shown here is derived from an EMBL/GenBank/DDBJ whole genome shotgun (WGS) entry which is preliminary data.</text>
</comment>
<proteinExistence type="predicted"/>
<protein>
    <submittedName>
        <fullName evidence="1">Uncharacterized protein</fullName>
    </submittedName>
</protein>
<name>X6LBB5_RETFI</name>
<organism evidence="1 2">
    <name type="scientific">Reticulomyxa filosa</name>
    <dbReference type="NCBI Taxonomy" id="46433"/>
    <lineage>
        <taxon>Eukaryota</taxon>
        <taxon>Sar</taxon>
        <taxon>Rhizaria</taxon>
        <taxon>Retaria</taxon>
        <taxon>Foraminifera</taxon>
        <taxon>Monothalamids</taxon>
        <taxon>Reticulomyxidae</taxon>
        <taxon>Reticulomyxa</taxon>
    </lineage>
</organism>
<dbReference type="AlphaFoldDB" id="X6LBB5"/>
<evidence type="ECO:0000313" key="1">
    <source>
        <dbReference type="EMBL" id="ETN98401.1"/>
    </source>
</evidence>
<gene>
    <name evidence="1" type="ORF">RFI_39109</name>
</gene>
<dbReference type="Proteomes" id="UP000023152">
    <property type="component" value="Unassembled WGS sequence"/>
</dbReference>